<dbReference type="EMBL" id="CP132976">
    <property type="protein sequence ID" value="WMD20270.1"/>
    <property type="molecule type" value="Genomic_DNA"/>
</dbReference>
<sequence length="249" mass="27656">MIQRISTAQPSRMHDRLTSFFWSGDAIRSRSVGNIILTGTVDVPDVPARLIADWQREITTRLCLEPGDVEQMPLARTQARWPEFNRCLQAMQAWTHTLGLPDVLADSDIALMACRGARYHHDGGQYGSAAFCNLFLSEDKGLDVFFPASGHRIPLQRGTAMIFDTCQPHGVIARQKNDFDEGDFASAEDWSQLFLTWELPIEAACVATALGVAFDVEPQTAAQLDQEQVWVNGARATLRPDSGQWEHAG</sequence>
<evidence type="ECO:0008006" key="3">
    <source>
        <dbReference type="Google" id="ProtNLM"/>
    </source>
</evidence>
<organism evidence="1 2">
    <name type="scientific">Achromobacter seleniivolatilans</name>
    <dbReference type="NCBI Taxonomy" id="3047478"/>
    <lineage>
        <taxon>Bacteria</taxon>
        <taxon>Pseudomonadati</taxon>
        <taxon>Pseudomonadota</taxon>
        <taxon>Betaproteobacteria</taxon>
        <taxon>Burkholderiales</taxon>
        <taxon>Alcaligenaceae</taxon>
        <taxon>Achromobacter</taxon>
    </lineage>
</organism>
<evidence type="ECO:0000313" key="1">
    <source>
        <dbReference type="EMBL" id="WMD20270.1"/>
    </source>
</evidence>
<evidence type="ECO:0000313" key="2">
    <source>
        <dbReference type="Proteomes" id="UP001234798"/>
    </source>
</evidence>
<gene>
    <name evidence="1" type="ORF">RAS12_27295</name>
</gene>
<reference evidence="1 2" key="1">
    <citation type="submission" date="2023-08" db="EMBL/GenBank/DDBJ databases">
        <title>Achromobacter seleniivolatilans sp. nov., isolated from seleniferous soil.</title>
        <authorList>
            <person name="Zhang S."/>
            <person name="Li K."/>
            <person name="Peng J."/>
            <person name="Zhao Q."/>
            <person name="Wang H."/>
            <person name="Guo Y."/>
        </authorList>
    </citation>
    <scope>NUCLEOTIDE SEQUENCE [LARGE SCALE GENOMIC DNA]</scope>
    <source>
        <strain evidence="1 2">R39</strain>
    </source>
</reference>
<dbReference type="Proteomes" id="UP001234798">
    <property type="component" value="Chromosome"/>
</dbReference>
<proteinExistence type="predicted"/>
<dbReference type="RefSeq" id="WP_306943329.1">
    <property type="nucleotide sequence ID" value="NZ_CP132976.1"/>
</dbReference>
<keyword evidence="2" id="KW-1185">Reference proteome</keyword>
<name>A0ABY9LZY8_9BURK</name>
<accession>A0ABY9LZY8</accession>
<protein>
    <recommendedName>
        <fullName evidence="3">Aspartyl/asparaginy/proline hydroxylase domain-containing protein</fullName>
    </recommendedName>
</protein>